<feature type="region of interest" description="Disordered" evidence="1">
    <location>
        <begin position="1"/>
        <end position="37"/>
    </location>
</feature>
<name>A0A0F7W296_STRLW</name>
<gene>
    <name evidence="2" type="primary">sle_36860</name>
</gene>
<evidence type="ECO:0000313" key="3">
    <source>
        <dbReference type="Proteomes" id="UP000035016"/>
    </source>
</evidence>
<protein>
    <submittedName>
        <fullName evidence="2">Uncharacterized protein</fullName>
    </submittedName>
</protein>
<evidence type="ECO:0000256" key="1">
    <source>
        <dbReference type="SAM" id="MobiDB-lite"/>
    </source>
</evidence>
<organism evidence="2 3">
    <name type="scientific">Streptomyces leeuwenhoekii</name>
    <dbReference type="NCBI Taxonomy" id="1437453"/>
    <lineage>
        <taxon>Bacteria</taxon>
        <taxon>Bacillati</taxon>
        <taxon>Actinomycetota</taxon>
        <taxon>Actinomycetes</taxon>
        <taxon>Kitasatosporales</taxon>
        <taxon>Streptomycetaceae</taxon>
        <taxon>Streptomyces</taxon>
    </lineage>
</organism>
<dbReference type="KEGG" id="sle:sle_36860"/>
<proteinExistence type="predicted"/>
<reference evidence="2 3" key="1">
    <citation type="submission" date="2015-02" db="EMBL/GenBank/DDBJ databases">
        <authorList>
            <person name="Gomez-Escribano P.J."/>
        </authorList>
    </citation>
    <scope>NUCLEOTIDE SEQUENCE [LARGE SCALE GENOMIC DNA]</scope>
    <source>
        <strain evidence="3">C34 (DSM 42122 / NRRL B-24963)</strain>
    </source>
</reference>
<sequence>MASIRTARAGSGDGDRGARGHPATTQRRAAAGFSPLW</sequence>
<dbReference type="AlphaFoldDB" id="A0A0F7W296"/>
<evidence type="ECO:0000313" key="2">
    <source>
        <dbReference type="EMBL" id="CQR63146.1"/>
    </source>
</evidence>
<dbReference type="Proteomes" id="UP000035016">
    <property type="component" value="Chromosome Chromosome"/>
</dbReference>
<accession>A0A0F7W296</accession>
<dbReference type="EMBL" id="LN831790">
    <property type="protein sequence ID" value="CQR63146.1"/>
    <property type="molecule type" value="Genomic_DNA"/>
</dbReference>